<evidence type="ECO:0000313" key="4">
    <source>
        <dbReference type="Proteomes" id="UP000283077"/>
    </source>
</evidence>
<keyword evidence="2" id="KW-0732">Signal</keyword>
<sequence>MTINPAQNSRPSRRKLPLVKTLATLATAAVLSMSQAHATIVDIDFEDSAFSDVSLFVNGDTVEYKNVLFKTESLDDGLSGALIDGSDPFTFFNLGFPGNNISAYYAAVNNGWFSIQHKIAGAGIRLTGLDFSFIAPLPGFLNFTVGQLVVAGQKADGSFNFASRDFAGQDAQGNWQFDTWNSISSDLGGGKFTNISVLACLYTDTGACVFVDNNQAQFAVDNLAVDVAAPATVGLFALSLAGLFAANRRRQQAK</sequence>
<dbReference type="EMBL" id="SACS01000008">
    <property type="protein sequence ID" value="RVU37687.1"/>
    <property type="molecule type" value="Genomic_DNA"/>
</dbReference>
<feature type="transmembrane region" description="Helical" evidence="1">
    <location>
        <begin position="227"/>
        <end position="246"/>
    </location>
</feature>
<keyword evidence="1" id="KW-1133">Transmembrane helix</keyword>
<keyword evidence="1" id="KW-0472">Membrane</keyword>
<reference evidence="3 4" key="1">
    <citation type="submission" date="2019-01" db="EMBL/GenBank/DDBJ databases">
        <authorList>
            <person name="Chen W.-M."/>
        </authorList>
    </citation>
    <scope>NUCLEOTIDE SEQUENCE [LARGE SCALE GENOMIC DNA]</scope>
    <source>
        <strain evidence="3 4">KYPC3</strain>
    </source>
</reference>
<dbReference type="AlphaFoldDB" id="A0A437QT50"/>
<organism evidence="3 4">
    <name type="scientific">Rheinheimera riviphila</name>
    <dbReference type="NCBI Taxonomy" id="1834037"/>
    <lineage>
        <taxon>Bacteria</taxon>
        <taxon>Pseudomonadati</taxon>
        <taxon>Pseudomonadota</taxon>
        <taxon>Gammaproteobacteria</taxon>
        <taxon>Chromatiales</taxon>
        <taxon>Chromatiaceae</taxon>
        <taxon>Rheinheimera</taxon>
    </lineage>
</organism>
<comment type="caution">
    <text evidence="3">The sequence shown here is derived from an EMBL/GenBank/DDBJ whole genome shotgun (WGS) entry which is preliminary data.</text>
</comment>
<gene>
    <name evidence="3" type="ORF">EOE67_09435</name>
</gene>
<keyword evidence="4" id="KW-1185">Reference proteome</keyword>
<name>A0A437QT50_9GAMM</name>
<evidence type="ECO:0000313" key="3">
    <source>
        <dbReference type="EMBL" id="RVU37687.1"/>
    </source>
</evidence>
<accession>A0A437QT50</accession>
<feature type="signal peptide" evidence="2">
    <location>
        <begin position="1"/>
        <end position="38"/>
    </location>
</feature>
<evidence type="ECO:0000256" key="2">
    <source>
        <dbReference type="SAM" id="SignalP"/>
    </source>
</evidence>
<dbReference type="OrthoDB" id="8707306at2"/>
<evidence type="ECO:0000256" key="1">
    <source>
        <dbReference type="SAM" id="Phobius"/>
    </source>
</evidence>
<dbReference type="RefSeq" id="WP_127698841.1">
    <property type="nucleotide sequence ID" value="NZ_SACS01000008.1"/>
</dbReference>
<dbReference type="Proteomes" id="UP000283077">
    <property type="component" value="Unassembled WGS sequence"/>
</dbReference>
<protein>
    <recommendedName>
        <fullName evidence="5">PEP-CTERM sorting domain-containing protein</fullName>
    </recommendedName>
</protein>
<keyword evidence="1" id="KW-0812">Transmembrane</keyword>
<dbReference type="NCBIfam" id="NF038120">
    <property type="entry name" value="PEP_CTERM_QFxxD"/>
    <property type="match status" value="1"/>
</dbReference>
<proteinExistence type="predicted"/>
<evidence type="ECO:0008006" key="5">
    <source>
        <dbReference type="Google" id="ProtNLM"/>
    </source>
</evidence>
<feature type="chain" id="PRO_5019182095" description="PEP-CTERM sorting domain-containing protein" evidence="2">
    <location>
        <begin position="39"/>
        <end position="254"/>
    </location>
</feature>